<dbReference type="InterPro" id="IPR016039">
    <property type="entry name" value="Thiolase-like"/>
</dbReference>
<dbReference type="NCBIfam" id="TIGR01930">
    <property type="entry name" value="AcCoA-C-Actrans"/>
    <property type="match status" value="1"/>
</dbReference>
<evidence type="ECO:0000256" key="5">
    <source>
        <dbReference type="ARBA" id="ARBA00030755"/>
    </source>
</evidence>
<dbReference type="PROSITE" id="PS00737">
    <property type="entry name" value="THIOLASE_2"/>
    <property type="match status" value="1"/>
</dbReference>
<dbReference type="EC" id="2.3.1.9" evidence="2"/>
<keyword evidence="3 6" id="KW-0808">Transferase</keyword>
<dbReference type="RefSeq" id="WP_204697246.1">
    <property type="nucleotide sequence ID" value="NZ_JAFBEC010000005.1"/>
</dbReference>
<evidence type="ECO:0000256" key="6">
    <source>
        <dbReference type="RuleBase" id="RU003557"/>
    </source>
</evidence>
<sequence>MNEVYLVEAKRTAIGTFIGSLKGLSTVDLAVPLVSEMMEKTKLPKDVIDEVIVGNVFKAGVKGNPARQIGIHAGLSEETPAMTIDKQCASGLRAITLGAMQIGAGESNLILAGGAESMTNVPRLLMGSREGQKMGDAKLVDSLTHDGLHCAIQNYHMGVTAENLVRQYNISREEQDEFAYQSQVKALKAIENERFKEEIVPLSVKSRRETITFDTDEGPRQTSVEKLGKLSSVFEKDGTVTAGNASGLNDGAAFTFLASKAAVDQYNLKPVAKIKSYASAAVDPSIMGIGPVPATKKALERAGMSLDDIDLFEFNEAFASQVIAVNRELNVDESKINVNGGAIALGHPVGCSGARIVVTLLHELQKQQKQHGLASLCVGGGQGVTIIVEAL</sequence>
<evidence type="ECO:0000256" key="1">
    <source>
        <dbReference type="ARBA" id="ARBA00010982"/>
    </source>
</evidence>
<evidence type="ECO:0000256" key="3">
    <source>
        <dbReference type="ARBA" id="ARBA00022679"/>
    </source>
</evidence>
<keyword evidence="4 6" id="KW-0012">Acyltransferase</keyword>
<reference evidence="9 10" key="1">
    <citation type="submission" date="2021-01" db="EMBL/GenBank/DDBJ databases">
        <title>Genomic Encyclopedia of Type Strains, Phase IV (KMG-IV): sequencing the most valuable type-strain genomes for metagenomic binning, comparative biology and taxonomic classification.</title>
        <authorList>
            <person name="Goeker M."/>
        </authorList>
    </citation>
    <scope>NUCLEOTIDE SEQUENCE [LARGE SCALE GENOMIC DNA]</scope>
    <source>
        <strain evidence="9 10">DSM 25540</strain>
    </source>
</reference>
<dbReference type="Proteomes" id="UP000741863">
    <property type="component" value="Unassembled WGS sequence"/>
</dbReference>
<accession>A0ABS2PBU1</accession>
<evidence type="ECO:0000313" key="10">
    <source>
        <dbReference type="Proteomes" id="UP000741863"/>
    </source>
</evidence>
<dbReference type="SUPFAM" id="SSF53901">
    <property type="entry name" value="Thiolase-like"/>
    <property type="match status" value="2"/>
</dbReference>
<dbReference type="PANTHER" id="PTHR18919:SF107">
    <property type="entry name" value="ACETYL-COA ACETYLTRANSFERASE, CYTOSOLIC"/>
    <property type="match status" value="1"/>
</dbReference>
<dbReference type="CDD" id="cd00751">
    <property type="entry name" value="thiolase"/>
    <property type="match status" value="1"/>
</dbReference>
<proteinExistence type="inferred from homology"/>
<dbReference type="InterPro" id="IPR020613">
    <property type="entry name" value="Thiolase_CS"/>
</dbReference>
<dbReference type="Pfam" id="PF00108">
    <property type="entry name" value="Thiolase_N"/>
    <property type="match status" value="1"/>
</dbReference>
<feature type="domain" description="Thiolase C-terminal" evidence="8">
    <location>
        <begin position="268"/>
        <end position="389"/>
    </location>
</feature>
<dbReference type="InterPro" id="IPR002155">
    <property type="entry name" value="Thiolase"/>
</dbReference>
<dbReference type="PIRSF" id="PIRSF000429">
    <property type="entry name" value="Ac-CoA_Ac_transf"/>
    <property type="match status" value="1"/>
</dbReference>
<protein>
    <recommendedName>
        <fullName evidence="2">acetyl-CoA C-acetyltransferase</fullName>
        <ecNumber evidence="2">2.3.1.9</ecNumber>
    </recommendedName>
    <alternativeName>
        <fullName evidence="5">Acetoacetyl-CoA thiolase</fullName>
    </alternativeName>
</protein>
<keyword evidence="10" id="KW-1185">Reference proteome</keyword>
<gene>
    <name evidence="9" type="ORF">JOD17_001910</name>
</gene>
<feature type="domain" description="Thiolase N-terminal" evidence="7">
    <location>
        <begin position="4"/>
        <end position="260"/>
    </location>
</feature>
<dbReference type="PANTHER" id="PTHR18919">
    <property type="entry name" value="ACETYL-COA C-ACYLTRANSFERASE"/>
    <property type="match status" value="1"/>
</dbReference>
<dbReference type="Gene3D" id="3.40.47.10">
    <property type="match status" value="2"/>
</dbReference>
<evidence type="ECO:0000313" key="9">
    <source>
        <dbReference type="EMBL" id="MBM7632816.1"/>
    </source>
</evidence>
<evidence type="ECO:0000259" key="7">
    <source>
        <dbReference type="Pfam" id="PF00108"/>
    </source>
</evidence>
<organism evidence="9 10">
    <name type="scientific">Geomicrobium sediminis</name>
    <dbReference type="NCBI Taxonomy" id="1347788"/>
    <lineage>
        <taxon>Bacteria</taxon>
        <taxon>Bacillati</taxon>
        <taxon>Bacillota</taxon>
        <taxon>Bacilli</taxon>
        <taxon>Bacillales</taxon>
        <taxon>Geomicrobium</taxon>
    </lineage>
</organism>
<dbReference type="GO" id="GO:0003985">
    <property type="term" value="F:acetyl-CoA C-acetyltransferase activity"/>
    <property type="evidence" value="ECO:0007669"/>
    <property type="project" value="UniProtKB-EC"/>
</dbReference>
<evidence type="ECO:0000256" key="2">
    <source>
        <dbReference type="ARBA" id="ARBA00012705"/>
    </source>
</evidence>
<dbReference type="Pfam" id="PF02803">
    <property type="entry name" value="Thiolase_C"/>
    <property type="match status" value="1"/>
</dbReference>
<dbReference type="InterPro" id="IPR020617">
    <property type="entry name" value="Thiolase_C"/>
</dbReference>
<evidence type="ECO:0000256" key="4">
    <source>
        <dbReference type="ARBA" id="ARBA00023315"/>
    </source>
</evidence>
<comment type="similarity">
    <text evidence="1 6">Belongs to the thiolase-like superfamily. Thiolase family.</text>
</comment>
<evidence type="ECO:0000259" key="8">
    <source>
        <dbReference type="Pfam" id="PF02803"/>
    </source>
</evidence>
<name>A0ABS2PBU1_9BACL</name>
<dbReference type="InterPro" id="IPR020616">
    <property type="entry name" value="Thiolase_N"/>
</dbReference>
<dbReference type="EMBL" id="JAFBEC010000005">
    <property type="protein sequence ID" value="MBM7632816.1"/>
    <property type="molecule type" value="Genomic_DNA"/>
</dbReference>
<comment type="caution">
    <text evidence="9">The sequence shown here is derived from an EMBL/GenBank/DDBJ whole genome shotgun (WGS) entry which is preliminary data.</text>
</comment>